<dbReference type="InterPro" id="IPR043502">
    <property type="entry name" value="DNA/RNA_pol_sf"/>
</dbReference>
<dbReference type="InterPro" id="IPR041577">
    <property type="entry name" value="RT_RNaseH_2"/>
</dbReference>
<dbReference type="Gene3D" id="3.30.420.10">
    <property type="entry name" value="Ribonuclease H-like superfamily/Ribonuclease H"/>
    <property type="match status" value="1"/>
</dbReference>
<dbReference type="GO" id="GO:0003964">
    <property type="term" value="F:RNA-directed DNA polymerase activity"/>
    <property type="evidence" value="ECO:0007669"/>
    <property type="project" value="UniProtKB-KW"/>
</dbReference>
<dbReference type="Proteomes" id="UP000288805">
    <property type="component" value="Unassembled WGS sequence"/>
</dbReference>
<dbReference type="AlphaFoldDB" id="A0A438HFK1"/>
<evidence type="ECO:0000259" key="2">
    <source>
        <dbReference type="Pfam" id="PF17919"/>
    </source>
</evidence>
<keyword evidence="1" id="KW-0511">Multifunctional enzyme</keyword>
<sequence>MGGQKVVALVDSGATHNFVSLWEVARVDLTIKGTIWGIDALPKEAGVLLQMCVDYHALNKVTIKNKYPIPLVVNLFDRLTKVEYFTKLDLAIGILVGHPMAFESRKLDVMEQRYSTHEKEMTVDIHYLETWKHYLMGTNFMSGYAQPNCRCPESEKAPHECLAEEAARLFFNNVVKHFRIPKDIVSDKDSRFPNRFWVELFKMMGNIIQVLHRQSPPNGWVD</sequence>
<name>A0A438HFK1_VITVI</name>
<evidence type="ECO:0000313" key="4">
    <source>
        <dbReference type="Proteomes" id="UP000288805"/>
    </source>
</evidence>
<dbReference type="PANTHER" id="PTHR37984:SF5">
    <property type="entry name" value="PROTEIN NYNRIN-LIKE"/>
    <property type="match status" value="1"/>
</dbReference>
<dbReference type="GO" id="GO:0016787">
    <property type="term" value="F:hydrolase activity"/>
    <property type="evidence" value="ECO:0007669"/>
    <property type="project" value="UniProtKB-KW"/>
</dbReference>
<dbReference type="InterPro" id="IPR036397">
    <property type="entry name" value="RNaseH_sf"/>
</dbReference>
<proteinExistence type="predicted"/>
<dbReference type="InterPro" id="IPR050951">
    <property type="entry name" value="Retrovirus_Pol_polyprotein"/>
</dbReference>
<organism evidence="3 4">
    <name type="scientific">Vitis vinifera</name>
    <name type="common">Grape</name>
    <dbReference type="NCBI Taxonomy" id="29760"/>
    <lineage>
        <taxon>Eukaryota</taxon>
        <taxon>Viridiplantae</taxon>
        <taxon>Streptophyta</taxon>
        <taxon>Embryophyta</taxon>
        <taxon>Tracheophyta</taxon>
        <taxon>Spermatophyta</taxon>
        <taxon>Magnoliopsida</taxon>
        <taxon>eudicotyledons</taxon>
        <taxon>Gunneridae</taxon>
        <taxon>Pentapetalae</taxon>
        <taxon>rosids</taxon>
        <taxon>Vitales</taxon>
        <taxon>Vitaceae</taxon>
        <taxon>Viteae</taxon>
        <taxon>Vitis</taxon>
    </lineage>
</organism>
<evidence type="ECO:0000313" key="3">
    <source>
        <dbReference type="EMBL" id="RVW83245.1"/>
    </source>
</evidence>
<dbReference type="GO" id="GO:0003676">
    <property type="term" value="F:nucleic acid binding"/>
    <property type="evidence" value="ECO:0007669"/>
    <property type="project" value="InterPro"/>
</dbReference>
<evidence type="ECO:0000256" key="1">
    <source>
        <dbReference type="ARBA" id="ARBA00023268"/>
    </source>
</evidence>
<dbReference type="Pfam" id="PF17919">
    <property type="entry name" value="RT_RNaseH_2"/>
    <property type="match status" value="1"/>
</dbReference>
<keyword evidence="3" id="KW-0548">Nucleotidyltransferase</keyword>
<protein>
    <submittedName>
        <fullName evidence="3">RNA-directed DNA polymerase-like</fullName>
    </submittedName>
</protein>
<dbReference type="EMBL" id="QGNW01000230">
    <property type="protein sequence ID" value="RVW83245.1"/>
    <property type="molecule type" value="Genomic_DNA"/>
</dbReference>
<gene>
    <name evidence="3" type="primary">RRPO_91</name>
    <name evidence="3" type="ORF">CK203_039672</name>
</gene>
<dbReference type="InterPro" id="IPR043128">
    <property type="entry name" value="Rev_trsase/Diguanyl_cyclase"/>
</dbReference>
<keyword evidence="3" id="KW-0695">RNA-directed DNA polymerase</keyword>
<dbReference type="Gene3D" id="3.30.70.270">
    <property type="match status" value="1"/>
</dbReference>
<dbReference type="Gene3D" id="3.10.10.10">
    <property type="entry name" value="HIV Type 1 Reverse Transcriptase, subunit A, domain 1"/>
    <property type="match status" value="1"/>
</dbReference>
<feature type="domain" description="Reverse transcriptase/retrotransposon-derived protein RNase H-like" evidence="2">
    <location>
        <begin position="98"/>
        <end position="141"/>
    </location>
</feature>
<reference evidence="3 4" key="1">
    <citation type="journal article" date="2018" name="PLoS Genet.">
        <title>Population sequencing reveals clonal diversity and ancestral inbreeding in the grapevine cultivar Chardonnay.</title>
        <authorList>
            <person name="Roach M.J."/>
            <person name="Johnson D.L."/>
            <person name="Bohlmann J."/>
            <person name="van Vuuren H.J."/>
            <person name="Jones S.J."/>
            <person name="Pretorius I.S."/>
            <person name="Schmidt S.A."/>
            <person name="Borneman A.R."/>
        </authorList>
    </citation>
    <scope>NUCLEOTIDE SEQUENCE [LARGE SCALE GENOMIC DNA]</scope>
    <source>
        <strain evidence="4">cv. Chardonnay</strain>
        <tissue evidence="3">Leaf</tissue>
    </source>
</reference>
<comment type="caution">
    <text evidence="3">The sequence shown here is derived from an EMBL/GenBank/DDBJ whole genome shotgun (WGS) entry which is preliminary data.</text>
</comment>
<dbReference type="PANTHER" id="PTHR37984">
    <property type="entry name" value="PROTEIN CBG26694"/>
    <property type="match status" value="1"/>
</dbReference>
<accession>A0A438HFK1</accession>
<keyword evidence="3" id="KW-0808">Transferase</keyword>
<dbReference type="GO" id="GO:0004519">
    <property type="term" value="F:endonuclease activity"/>
    <property type="evidence" value="ECO:0007669"/>
    <property type="project" value="UniProtKB-KW"/>
</dbReference>
<dbReference type="SUPFAM" id="SSF56672">
    <property type="entry name" value="DNA/RNA polymerases"/>
    <property type="match status" value="1"/>
</dbReference>